<sequence>MCGTIWTTGYEPGTIWTWWTQLFSSRFATKWTGRMLGQPGSQDHPGPMRPGGYGPSGPRIFSSSSSRTASGPGGRHGLERAQGPMSEDLVTPEGYGPGSQVRIWKLLS</sequence>
<proteinExistence type="predicted"/>
<protein>
    <submittedName>
        <fullName evidence="2">Uncharacterized protein</fullName>
    </submittedName>
</protein>
<dbReference type="Proteomes" id="UP000499080">
    <property type="component" value="Unassembled WGS sequence"/>
</dbReference>
<reference evidence="2 3" key="1">
    <citation type="journal article" date="2019" name="Sci. Rep.">
        <title>Orb-weaving spider Araneus ventricosus genome elucidates the spidroin gene catalogue.</title>
        <authorList>
            <person name="Kono N."/>
            <person name="Nakamura H."/>
            <person name="Ohtoshi R."/>
            <person name="Moran D.A.P."/>
            <person name="Shinohara A."/>
            <person name="Yoshida Y."/>
            <person name="Fujiwara M."/>
            <person name="Mori M."/>
            <person name="Tomita M."/>
            <person name="Arakawa K."/>
        </authorList>
    </citation>
    <scope>NUCLEOTIDE SEQUENCE [LARGE SCALE GENOMIC DNA]</scope>
</reference>
<feature type="region of interest" description="Disordered" evidence="1">
    <location>
        <begin position="33"/>
        <end position="98"/>
    </location>
</feature>
<keyword evidence="3" id="KW-1185">Reference proteome</keyword>
<organism evidence="2 3">
    <name type="scientific">Araneus ventricosus</name>
    <name type="common">Orbweaver spider</name>
    <name type="synonym">Epeira ventricosa</name>
    <dbReference type="NCBI Taxonomy" id="182803"/>
    <lineage>
        <taxon>Eukaryota</taxon>
        <taxon>Metazoa</taxon>
        <taxon>Ecdysozoa</taxon>
        <taxon>Arthropoda</taxon>
        <taxon>Chelicerata</taxon>
        <taxon>Arachnida</taxon>
        <taxon>Araneae</taxon>
        <taxon>Araneomorphae</taxon>
        <taxon>Entelegynae</taxon>
        <taxon>Araneoidea</taxon>
        <taxon>Araneidae</taxon>
        <taxon>Araneus</taxon>
    </lineage>
</organism>
<evidence type="ECO:0000313" key="3">
    <source>
        <dbReference type="Proteomes" id="UP000499080"/>
    </source>
</evidence>
<dbReference type="EMBL" id="BGPR01001469">
    <property type="protein sequence ID" value="GBM54659.1"/>
    <property type="molecule type" value="Genomic_DNA"/>
</dbReference>
<evidence type="ECO:0000256" key="1">
    <source>
        <dbReference type="SAM" id="MobiDB-lite"/>
    </source>
</evidence>
<accession>A0A4Y2GPG0</accession>
<dbReference type="AlphaFoldDB" id="A0A4Y2GPG0"/>
<name>A0A4Y2GPG0_ARAVE</name>
<gene>
    <name evidence="2" type="ORF">AVEN_121538_1</name>
</gene>
<comment type="caution">
    <text evidence="2">The sequence shown here is derived from an EMBL/GenBank/DDBJ whole genome shotgun (WGS) entry which is preliminary data.</text>
</comment>
<evidence type="ECO:0000313" key="2">
    <source>
        <dbReference type="EMBL" id="GBM54659.1"/>
    </source>
</evidence>
<feature type="compositionally biased region" description="Low complexity" evidence="1">
    <location>
        <begin position="56"/>
        <end position="70"/>
    </location>
</feature>